<keyword evidence="4" id="KW-1185">Reference proteome</keyword>
<dbReference type="Gene3D" id="2.30.29.30">
    <property type="entry name" value="Pleckstrin-homology domain (PH domain)/Phosphotyrosine-binding domain (PTB)"/>
    <property type="match status" value="1"/>
</dbReference>
<feature type="region of interest" description="Disordered" evidence="1">
    <location>
        <begin position="485"/>
        <end position="777"/>
    </location>
</feature>
<reference evidence="3 4" key="1">
    <citation type="journal article" date="2023" name="Sci. Data">
        <title>Genome assembly of the Korean intertidal mud-creeper Batillaria attramentaria.</title>
        <authorList>
            <person name="Patra A.K."/>
            <person name="Ho P.T."/>
            <person name="Jun S."/>
            <person name="Lee S.J."/>
            <person name="Kim Y."/>
            <person name="Won Y.J."/>
        </authorList>
    </citation>
    <scope>NUCLEOTIDE SEQUENCE [LARGE SCALE GENOMIC DNA]</scope>
    <source>
        <strain evidence="3">Wonlab-2016</strain>
    </source>
</reference>
<dbReference type="InterPro" id="IPR011993">
    <property type="entry name" value="PH-like_dom_sf"/>
</dbReference>
<dbReference type="SUPFAM" id="SSF50729">
    <property type="entry name" value="PH domain-like"/>
    <property type="match status" value="1"/>
</dbReference>
<dbReference type="PANTHER" id="PTHR47695:SF3">
    <property type="entry name" value="PID DOMAIN-CONTAINING PROTEIN"/>
    <property type="match status" value="1"/>
</dbReference>
<feature type="compositionally biased region" description="Low complexity" evidence="1">
    <location>
        <begin position="383"/>
        <end position="398"/>
    </location>
</feature>
<feature type="compositionally biased region" description="Pro residues" evidence="1">
    <location>
        <begin position="633"/>
        <end position="644"/>
    </location>
</feature>
<name>A0ABD0LQ84_9CAEN</name>
<dbReference type="PROSITE" id="PS01179">
    <property type="entry name" value="PID"/>
    <property type="match status" value="1"/>
</dbReference>
<evidence type="ECO:0000256" key="1">
    <source>
        <dbReference type="SAM" id="MobiDB-lite"/>
    </source>
</evidence>
<feature type="region of interest" description="Disordered" evidence="1">
    <location>
        <begin position="849"/>
        <end position="899"/>
    </location>
</feature>
<dbReference type="EMBL" id="JACVVK020000031">
    <property type="protein sequence ID" value="KAK7501487.1"/>
    <property type="molecule type" value="Genomic_DNA"/>
</dbReference>
<feature type="compositionally biased region" description="Low complexity" evidence="1">
    <location>
        <begin position="695"/>
        <end position="710"/>
    </location>
</feature>
<gene>
    <name evidence="3" type="ORF">BaRGS_00007291</name>
</gene>
<sequence>MTDVSATLSSPDLAGRRCTVFSPSFQTLLYTHPVHQISFISRDVTDSRAFGYIFGPGDGTHRFFGIKTASAAENLVLALRDLFQTVYEMKKKEMEEAKAKAAAGTQENQEGEADNPDTTYQVPPNGAPVEGQDNIYQVPKNNAPVNPQEQEEAVANLLDLEDQVDNILKGIEQIKNLDFDDLPEEEAPRKATSATTSPTTTDPWGAPATPASGTSSMPTSSSLSDLQTLQAPPVSNPFSTMQAFPGTPAPAVGVTAQGGPFAMGPPGGMGFMAPGQQRMAQPGAGLPVTRDPFGDDPFNTFPGQQRAPAPGAVPAHQPGMPFGARPGFGNPFPMSAAGPVPGQAFPGAMVAPGAAAMPQGYSMPGFAPFGLASPPVMGMGPRSSPQPQQSDPNLLQPLKPGGQEEEAEAPKSPRPPLFEDLVDIKKTSGAASAAKSPKEMFKQLNAPPKKSLNEIKVGGGKSPTPEAGKASDDLELAFAVDPFGPLDAMLDMSSTEADPFDTSHISPPSSPPPPLPPPSLLPPPPAPPDPSTHPVHKKSEPEKEQGDTGSQKESSPEDRFDMPDEPPPPLPSHLQISTSAPAPPPRPPPRDKPEPPVPHRPRPKPRRSASSSSASSINFPLPTSSVATLVSAPEPPLPSSPRPLPRTVSSPPASSTGVSSAVPSAVDTNQLAPCDSGDASTSSSPSVFNAPPSPSHSLDSSLSQASSQKSLSEKTLNPNEEDDPFGVPLRSKKSSSGDAGRKSNRSSAGKSNAVSDAKLGVTKGSNSSLGVSPDPFMASDSKAAVMLDSRLAFSTDPFGMPQPGVSVTSDDFGVTVPDSQEHSVTQVDGFSAFAFNDTTVTTHSNDKWEAFGEGQTNGTSEEYNHQDGKKTVKASSGDWPASPFGDSFLAPSPTPVNGK</sequence>
<dbReference type="AlphaFoldDB" id="A0ABD0LQ84"/>
<feature type="non-terminal residue" evidence="3">
    <location>
        <position position="899"/>
    </location>
</feature>
<evidence type="ECO:0000313" key="4">
    <source>
        <dbReference type="Proteomes" id="UP001519460"/>
    </source>
</evidence>
<protein>
    <recommendedName>
        <fullName evidence="2">PID domain-containing protein</fullName>
    </recommendedName>
</protein>
<feature type="compositionally biased region" description="Polar residues" evidence="1">
    <location>
        <begin position="139"/>
        <end position="148"/>
    </location>
</feature>
<accession>A0ABD0LQ84</accession>
<evidence type="ECO:0000259" key="2">
    <source>
        <dbReference type="PROSITE" id="PS01179"/>
    </source>
</evidence>
<comment type="caution">
    <text evidence="3">The sequence shown here is derived from an EMBL/GenBank/DDBJ whole genome shotgun (WGS) entry which is preliminary data.</text>
</comment>
<feature type="compositionally biased region" description="Low complexity" evidence="1">
    <location>
        <begin position="645"/>
        <end position="666"/>
    </location>
</feature>
<dbReference type="InterPro" id="IPR006020">
    <property type="entry name" value="PTB/PI_dom"/>
</dbReference>
<feature type="compositionally biased region" description="Low complexity" evidence="1">
    <location>
        <begin position="191"/>
        <end position="230"/>
    </location>
</feature>
<feature type="compositionally biased region" description="Basic and acidic residues" evidence="1">
    <location>
        <begin position="537"/>
        <end position="546"/>
    </location>
</feature>
<feature type="domain" description="PID" evidence="2">
    <location>
        <begin position="20"/>
        <end position="97"/>
    </location>
</feature>
<feature type="compositionally biased region" description="Low complexity" evidence="1">
    <location>
        <begin position="608"/>
        <end position="622"/>
    </location>
</feature>
<feature type="region of interest" description="Disordered" evidence="1">
    <location>
        <begin position="179"/>
        <end position="242"/>
    </location>
</feature>
<proteinExistence type="predicted"/>
<feature type="compositionally biased region" description="Pro residues" evidence="1">
    <location>
        <begin position="508"/>
        <end position="531"/>
    </location>
</feature>
<dbReference type="Proteomes" id="UP001519460">
    <property type="component" value="Unassembled WGS sequence"/>
</dbReference>
<feature type="compositionally biased region" description="Low complexity" evidence="1">
    <location>
        <begin position="676"/>
        <end position="686"/>
    </location>
</feature>
<feature type="region of interest" description="Disordered" evidence="1">
    <location>
        <begin position="374"/>
        <end position="473"/>
    </location>
</feature>
<feature type="compositionally biased region" description="Polar residues" evidence="1">
    <location>
        <begin position="745"/>
        <end position="754"/>
    </location>
</feature>
<evidence type="ECO:0000313" key="3">
    <source>
        <dbReference type="EMBL" id="KAK7501487.1"/>
    </source>
</evidence>
<feature type="region of interest" description="Disordered" evidence="1">
    <location>
        <begin position="98"/>
        <end position="148"/>
    </location>
</feature>
<organism evidence="3 4">
    <name type="scientific">Batillaria attramentaria</name>
    <dbReference type="NCBI Taxonomy" id="370345"/>
    <lineage>
        <taxon>Eukaryota</taxon>
        <taxon>Metazoa</taxon>
        <taxon>Spiralia</taxon>
        <taxon>Lophotrochozoa</taxon>
        <taxon>Mollusca</taxon>
        <taxon>Gastropoda</taxon>
        <taxon>Caenogastropoda</taxon>
        <taxon>Sorbeoconcha</taxon>
        <taxon>Cerithioidea</taxon>
        <taxon>Batillariidae</taxon>
        <taxon>Batillaria</taxon>
    </lineage>
</organism>
<dbReference type="PANTHER" id="PTHR47695">
    <property type="entry name" value="PID DOMAIN-CONTAINING PROTEIN"/>
    <property type="match status" value="1"/>
</dbReference>